<dbReference type="EMBL" id="JANVFU010000009">
    <property type="protein sequence ID" value="KAJ3743039.1"/>
    <property type="molecule type" value="Genomic_DNA"/>
</dbReference>
<evidence type="ECO:0000256" key="2">
    <source>
        <dbReference type="ARBA" id="ARBA00022771"/>
    </source>
</evidence>
<dbReference type="InterPro" id="IPR027370">
    <property type="entry name" value="Znf-RING_euk"/>
</dbReference>
<dbReference type="SMART" id="SM00184">
    <property type="entry name" value="RING"/>
    <property type="match status" value="1"/>
</dbReference>
<evidence type="ECO:0000256" key="4">
    <source>
        <dbReference type="PROSITE-ProRule" id="PRU00175"/>
    </source>
</evidence>
<proteinExistence type="predicted"/>
<reference evidence="6 7" key="1">
    <citation type="journal article" date="2023" name="Proc. Natl. Acad. Sci. U.S.A.">
        <title>A global phylogenomic analysis of the shiitake genus Lentinula.</title>
        <authorList>
            <person name="Sierra-Patev S."/>
            <person name="Min B."/>
            <person name="Naranjo-Ortiz M."/>
            <person name="Looney B."/>
            <person name="Konkel Z."/>
            <person name="Slot J.C."/>
            <person name="Sakamoto Y."/>
            <person name="Steenwyk J.L."/>
            <person name="Rokas A."/>
            <person name="Carro J."/>
            <person name="Camarero S."/>
            <person name="Ferreira P."/>
            <person name="Molpeceres G."/>
            <person name="Ruiz-Duenas F.J."/>
            <person name="Serrano A."/>
            <person name="Henrissat B."/>
            <person name="Drula E."/>
            <person name="Hughes K.W."/>
            <person name="Mata J.L."/>
            <person name="Ishikawa N.K."/>
            <person name="Vargas-Isla R."/>
            <person name="Ushijima S."/>
            <person name="Smith C.A."/>
            <person name="Donoghue J."/>
            <person name="Ahrendt S."/>
            <person name="Andreopoulos W."/>
            <person name="He G."/>
            <person name="LaButti K."/>
            <person name="Lipzen A."/>
            <person name="Ng V."/>
            <person name="Riley R."/>
            <person name="Sandor L."/>
            <person name="Barry K."/>
            <person name="Martinez A.T."/>
            <person name="Xiao Y."/>
            <person name="Gibbons J.G."/>
            <person name="Terashima K."/>
            <person name="Grigoriev I.V."/>
            <person name="Hibbett D."/>
        </authorList>
    </citation>
    <scope>NUCLEOTIDE SEQUENCE [LARGE SCALE GENOMIC DNA]</scope>
    <source>
        <strain evidence="6 7">TFB7810</strain>
    </source>
</reference>
<dbReference type="GO" id="GO:0008270">
    <property type="term" value="F:zinc ion binding"/>
    <property type="evidence" value="ECO:0007669"/>
    <property type="project" value="UniProtKB-KW"/>
</dbReference>
<keyword evidence="3" id="KW-0862">Zinc</keyword>
<dbReference type="Gene3D" id="3.30.40.10">
    <property type="entry name" value="Zinc/RING finger domain, C3HC4 (zinc finger)"/>
    <property type="match status" value="1"/>
</dbReference>
<dbReference type="InterPro" id="IPR013083">
    <property type="entry name" value="Znf_RING/FYVE/PHD"/>
</dbReference>
<dbReference type="PROSITE" id="PS00518">
    <property type="entry name" value="ZF_RING_1"/>
    <property type="match status" value="1"/>
</dbReference>
<dbReference type="PANTHER" id="PTHR23327">
    <property type="entry name" value="RING FINGER PROTEIN 127"/>
    <property type="match status" value="1"/>
</dbReference>
<evidence type="ECO:0000313" key="6">
    <source>
        <dbReference type="EMBL" id="KAJ3743039.1"/>
    </source>
</evidence>
<gene>
    <name evidence="6" type="ORF">DFH05DRAFT_1526553</name>
</gene>
<evidence type="ECO:0000259" key="5">
    <source>
        <dbReference type="PROSITE" id="PS50089"/>
    </source>
</evidence>
<feature type="domain" description="RING-type" evidence="5">
    <location>
        <begin position="1193"/>
        <end position="1238"/>
    </location>
</feature>
<evidence type="ECO:0000313" key="7">
    <source>
        <dbReference type="Proteomes" id="UP001142393"/>
    </source>
</evidence>
<accession>A0A9W8TWH5</accession>
<keyword evidence="1" id="KW-0479">Metal-binding</keyword>
<evidence type="ECO:0000256" key="1">
    <source>
        <dbReference type="ARBA" id="ARBA00022723"/>
    </source>
</evidence>
<dbReference type="PROSITE" id="PS50089">
    <property type="entry name" value="ZF_RING_2"/>
    <property type="match status" value="1"/>
</dbReference>
<name>A0A9W8TWH5_9AGAR</name>
<protein>
    <recommendedName>
        <fullName evidence="5">RING-type domain-containing protein</fullName>
    </recommendedName>
</protein>
<dbReference type="InterPro" id="IPR017907">
    <property type="entry name" value="Znf_RING_CS"/>
</dbReference>
<keyword evidence="7" id="KW-1185">Reference proteome</keyword>
<keyword evidence="2 4" id="KW-0863">Zinc-finger</keyword>
<organism evidence="6 7">
    <name type="scientific">Lentinula detonsa</name>
    <dbReference type="NCBI Taxonomy" id="2804962"/>
    <lineage>
        <taxon>Eukaryota</taxon>
        <taxon>Fungi</taxon>
        <taxon>Dikarya</taxon>
        <taxon>Basidiomycota</taxon>
        <taxon>Agaricomycotina</taxon>
        <taxon>Agaricomycetes</taxon>
        <taxon>Agaricomycetidae</taxon>
        <taxon>Agaricales</taxon>
        <taxon>Marasmiineae</taxon>
        <taxon>Omphalotaceae</taxon>
        <taxon>Lentinula</taxon>
    </lineage>
</organism>
<evidence type="ECO:0000256" key="3">
    <source>
        <dbReference type="ARBA" id="ARBA00022833"/>
    </source>
</evidence>
<dbReference type="Proteomes" id="UP001142393">
    <property type="component" value="Unassembled WGS sequence"/>
</dbReference>
<comment type="caution">
    <text evidence="6">The sequence shown here is derived from an EMBL/GenBank/DDBJ whole genome shotgun (WGS) entry which is preliminary data.</text>
</comment>
<dbReference type="Pfam" id="PF13445">
    <property type="entry name" value="zf-RING_UBOX"/>
    <property type="match status" value="1"/>
</dbReference>
<dbReference type="InterPro" id="IPR001841">
    <property type="entry name" value="Znf_RING"/>
</dbReference>
<sequence>MLRVFGRALIALGGSPNLMQQQALEAIPNQIATVEREYDLEIETVRYAVCPRCNYIYEPQLSPASGTVTYPTACLNRSPLSSTPCQTPLLNCQGAPLKVYEYNPFLKWFATFVAQPGIQQYGRAFCDNVRNQPIAPVDKLHTWDGDIYRELRGSDGELFVTDDEQEGRFFFLLHADFFNPEGSTGRGKHHSLGVASLTCLNLPYHLRQDHANVYVSGFIRGPKEPSAVDAQHGHFLRPMVLDLQKAYSRGIRCHGAADPTTPTVPGPECTFRAMIGGACLDLKAICPVAGLLDINSHHVCTSCNVFHQESILRTDHESWEPADDDYYRKGMQKWKEAETLKEREIIEHYYGTRYSPLEMLEYFKFSTMIIAEPMHAMYHRVLHLYFREALRLVTLDSIPPRYASNISFYHDFTHPPRPSNHVEALPEQRPQCEEHLAYLEWSDLSDDDHLLRISRLEDWLMPTMQNDIRALDDVVKGHQLLSEKRPAIRSEEKELLKRLSALRWHSLVYICNDLWLAPLDSLTSVGISKSDLQKELMAHWLQEWVNSKFRWPHFTVHNRPPPAASWAPPPIHIINSGNYSHAELTDSERTIKMENIARQMGYESVVRVGHIHRFLRQPLDNEEQLEKNLERASRQALTYVCLDLNRMPGDGATDKDALIAQLIRWRSTKPTEPLLGPEIHSGDILKRIHSCIREVVVPSWLAKPPFETGLKRAGTLKVDNWRTLFSLYVPLALLSLWKETSPIRSDDYAEMQPVLDTSMHLCCASILMAKRTVPLERRELFLHHYTQHIKGLRQNFPGFGVPTHHVAFHVYDFIKLFGPVRNFWSFPGERLIGKLQKTPTNHIPGQFEITLLHSYAKGAGFRRWILRTNRQPELKHCHSLLERAYRVSYGSDVDDDSPRLTHSRKKIPADLARLVGSSDHRSISLHSHFKAQSGTYAVVGTRGLGNSHICVCLPGEIEWRASRIQYILERDGKTQFAIQHSKDFNFPGEDPFKCWWAGGFEAKLISPLFSESLVLIDDSCIVGHAARWGPTNGMTVAINLSQQADKHFVASTSQCNNVDNAKTLNTTSDLSYSIAQFIHALGRSLRDVGSSRLTGTNWICFPPPIRRTYLKKRSYCRKQSPRPRDGNEVELGKSKNDDISVITTCTANNSAAPTPVTKHFTNPVDPQVALKRAQEESSRLNLLIENLAKNLECSVCLEPAYQPYTLECGHLFCGGCLMLEQGQMVNINRDEFRCPMCQQATIRTPHPVFSVCHCVEAIAANNKDKIPTLLPFHWKILRPRPRPLAPRSAIPRSSD</sequence>
<dbReference type="SUPFAM" id="SSF57850">
    <property type="entry name" value="RING/U-box"/>
    <property type="match status" value="1"/>
</dbReference>